<feature type="domain" description="Penicillin binding protein A dimerisation" evidence="8">
    <location>
        <begin position="52"/>
        <end position="135"/>
    </location>
</feature>
<comment type="similarity">
    <text evidence="1 6">Belongs to the class-D beta-lactamase family.</text>
</comment>
<dbReference type="InterPro" id="IPR054120">
    <property type="entry name" value="PBPA_dimer"/>
</dbReference>
<dbReference type="Gene3D" id="3.90.1310.10">
    <property type="entry name" value="Penicillin-binding protein 2a (Domain 2)"/>
    <property type="match status" value="1"/>
</dbReference>
<dbReference type="Pfam" id="PF21922">
    <property type="entry name" value="PBP_dimer_2"/>
    <property type="match status" value="1"/>
</dbReference>
<dbReference type="InterPro" id="IPR012338">
    <property type="entry name" value="Beta-lactam/transpept-like"/>
</dbReference>
<evidence type="ECO:0000256" key="6">
    <source>
        <dbReference type="RuleBase" id="RU361140"/>
    </source>
</evidence>
<evidence type="ECO:0000256" key="4">
    <source>
        <dbReference type="ARBA" id="ARBA00022801"/>
    </source>
</evidence>
<dbReference type="InterPro" id="IPR002137">
    <property type="entry name" value="Beta-lactam_class-D_AS"/>
</dbReference>
<dbReference type="PANTHER" id="PTHR30627">
    <property type="entry name" value="PEPTIDOGLYCAN D,D-TRANSPEPTIDASE"/>
    <property type="match status" value="1"/>
</dbReference>
<dbReference type="InterPro" id="IPR001460">
    <property type="entry name" value="PCN-bd_Tpept"/>
</dbReference>
<dbReference type="Proteomes" id="UP001500368">
    <property type="component" value="Unassembled WGS sequence"/>
</dbReference>
<dbReference type="EC" id="3.5.2.6" evidence="2 6"/>
<evidence type="ECO:0000256" key="3">
    <source>
        <dbReference type="ARBA" id="ARBA00022729"/>
    </source>
</evidence>
<protein>
    <recommendedName>
        <fullName evidence="2 6">Beta-lactamase</fullName>
        <ecNumber evidence="2 6">3.5.2.6</ecNumber>
    </recommendedName>
</protein>
<gene>
    <name evidence="9" type="ORF">GCM10025790_06370</name>
</gene>
<keyword evidence="10" id="KW-1185">Reference proteome</keyword>
<dbReference type="PANTHER" id="PTHR30627:SF24">
    <property type="entry name" value="PENICILLIN-BINDING PROTEIN 4B"/>
    <property type="match status" value="1"/>
</dbReference>
<comment type="catalytic activity">
    <reaction evidence="6">
        <text>a beta-lactam + H2O = a substituted beta-amino acid</text>
        <dbReference type="Rhea" id="RHEA:20401"/>
        <dbReference type="ChEBI" id="CHEBI:15377"/>
        <dbReference type="ChEBI" id="CHEBI:35627"/>
        <dbReference type="ChEBI" id="CHEBI:140347"/>
        <dbReference type="EC" id="3.5.2.6"/>
    </reaction>
</comment>
<dbReference type="InterPro" id="IPR050515">
    <property type="entry name" value="Beta-lactam/transpept"/>
</dbReference>
<dbReference type="RefSeq" id="WP_345476626.1">
    <property type="nucleotide sequence ID" value="NZ_BAABLW010000002.1"/>
</dbReference>
<evidence type="ECO:0000256" key="1">
    <source>
        <dbReference type="ARBA" id="ARBA00007898"/>
    </source>
</evidence>
<keyword evidence="3" id="KW-0732">Signal</keyword>
<dbReference type="Gene3D" id="3.40.710.10">
    <property type="entry name" value="DD-peptidase/beta-lactamase superfamily"/>
    <property type="match status" value="1"/>
</dbReference>
<accession>A0ABP9FRB6</accession>
<name>A0ABP9FRB6_9MICC</name>
<evidence type="ECO:0000256" key="2">
    <source>
        <dbReference type="ARBA" id="ARBA00012865"/>
    </source>
</evidence>
<evidence type="ECO:0000259" key="8">
    <source>
        <dbReference type="Pfam" id="PF21922"/>
    </source>
</evidence>
<dbReference type="SUPFAM" id="SSF56601">
    <property type="entry name" value="beta-lactamase/transpeptidase-like"/>
    <property type="match status" value="1"/>
</dbReference>
<evidence type="ECO:0000259" key="7">
    <source>
        <dbReference type="Pfam" id="PF00905"/>
    </source>
</evidence>
<dbReference type="Pfam" id="PF00905">
    <property type="entry name" value="Transpeptidase"/>
    <property type="match status" value="1"/>
</dbReference>
<sequence>MNHAIRHIWIVSVTLFVALFAALSLIQVVLTDDLNANSKNSRQIIASAGSPRGPITVDGEAIALSVPAENSPYDYQRVYRDAELYSGITGFYSTYGGSSGLESALNDYLSGQSDSQFFDRISALFTGESMQGAQVELTLNGQWQQMAYDMIPDDRRGTIIVTDLTNGDIKVMASKPSYDTNRLAVHSRNDYLQNLEEIEATPGLTPHSLGPISNRIFPGSTFKLVDTLAMLESGDYDLDTELENPPSIQLPQSVNELENLDTGNCYQRQEAEFRWIFAQSCNTPFAEAGMDLGQQALLEAAESFWFNQELTIPLYVTPSHFPEEEVSDAALALSAIGQQDVGATALQINMLAAAIGNEGTLMRPQLVDTIRGTDLQVLSQPSPEVLNEVMSPDVAAEITEMMVETVESGTGWRAQSSRFDVAAKTGTAEIGDEDGLVNSWITGFAPADNPQYAVTVVYERLEPGVGNELTGPQMLAMLEAVIGE</sequence>
<keyword evidence="4 6" id="KW-0378">Hydrolase</keyword>
<dbReference type="EMBL" id="BAABLW010000002">
    <property type="protein sequence ID" value="GAA4914170.1"/>
    <property type="molecule type" value="Genomic_DNA"/>
</dbReference>
<feature type="domain" description="Penicillin-binding protein transpeptidase" evidence="7">
    <location>
        <begin position="157"/>
        <end position="459"/>
    </location>
</feature>
<evidence type="ECO:0000313" key="10">
    <source>
        <dbReference type="Proteomes" id="UP001500368"/>
    </source>
</evidence>
<evidence type="ECO:0000313" key="9">
    <source>
        <dbReference type="EMBL" id="GAA4914170.1"/>
    </source>
</evidence>
<organism evidence="9 10">
    <name type="scientific">Nesterenkonia rhizosphaerae</name>
    <dbReference type="NCBI Taxonomy" id="1348272"/>
    <lineage>
        <taxon>Bacteria</taxon>
        <taxon>Bacillati</taxon>
        <taxon>Actinomycetota</taxon>
        <taxon>Actinomycetes</taxon>
        <taxon>Micrococcales</taxon>
        <taxon>Micrococcaceae</taxon>
        <taxon>Nesterenkonia</taxon>
    </lineage>
</organism>
<reference evidence="10" key="1">
    <citation type="journal article" date="2019" name="Int. J. Syst. Evol. Microbiol.">
        <title>The Global Catalogue of Microorganisms (GCM) 10K type strain sequencing project: providing services to taxonomists for standard genome sequencing and annotation.</title>
        <authorList>
            <consortium name="The Broad Institute Genomics Platform"/>
            <consortium name="The Broad Institute Genome Sequencing Center for Infectious Disease"/>
            <person name="Wu L."/>
            <person name="Ma J."/>
        </authorList>
    </citation>
    <scope>NUCLEOTIDE SEQUENCE [LARGE SCALE GENOMIC DNA]</scope>
    <source>
        <strain evidence="10">JCM 19129</strain>
    </source>
</reference>
<keyword evidence="5 6" id="KW-0046">Antibiotic resistance</keyword>
<comment type="caution">
    <text evidence="9">The sequence shown here is derived from an EMBL/GenBank/DDBJ whole genome shotgun (WGS) entry which is preliminary data.</text>
</comment>
<proteinExistence type="inferred from homology"/>
<evidence type="ECO:0000256" key="5">
    <source>
        <dbReference type="ARBA" id="ARBA00023251"/>
    </source>
</evidence>
<dbReference type="PROSITE" id="PS00337">
    <property type="entry name" value="BETA_LACTAMASE_D"/>
    <property type="match status" value="1"/>
</dbReference>